<keyword evidence="1" id="KW-0472">Membrane</keyword>
<feature type="non-terminal residue" evidence="3">
    <location>
        <position position="210"/>
    </location>
</feature>
<feature type="transmembrane region" description="Helical" evidence="1">
    <location>
        <begin position="37"/>
        <end position="54"/>
    </location>
</feature>
<reference evidence="3 4" key="1">
    <citation type="submission" date="2024-05" db="EMBL/GenBank/DDBJ databases">
        <authorList>
            <person name="Wallberg A."/>
        </authorList>
    </citation>
    <scope>NUCLEOTIDE SEQUENCE [LARGE SCALE GENOMIC DNA]</scope>
</reference>
<dbReference type="PANTHER" id="PTHR11161">
    <property type="entry name" value="O-ACYLTRANSFERASE"/>
    <property type="match status" value="1"/>
</dbReference>
<dbReference type="InterPro" id="IPR052728">
    <property type="entry name" value="O2_lipid_transport_reg"/>
</dbReference>
<dbReference type="PANTHER" id="PTHR11161:SF0">
    <property type="entry name" value="O-ACYLTRANSFERASE LIKE PROTEIN"/>
    <property type="match status" value="1"/>
</dbReference>
<evidence type="ECO:0000259" key="2">
    <source>
        <dbReference type="Pfam" id="PF01757"/>
    </source>
</evidence>
<feature type="transmembrane region" description="Helical" evidence="1">
    <location>
        <begin position="12"/>
        <end position="31"/>
    </location>
</feature>
<name>A0AAV2Q6K1_MEGNR</name>
<comment type="caution">
    <text evidence="3">The sequence shown here is derived from an EMBL/GenBank/DDBJ whole genome shotgun (WGS) entry which is preliminary data.</text>
</comment>
<dbReference type="InterPro" id="IPR002656">
    <property type="entry name" value="Acyl_transf_3_dom"/>
</dbReference>
<organism evidence="3 4">
    <name type="scientific">Meganyctiphanes norvegica</name>
    <name type="common">Northern krill</name>
    <name type="synonym">Thysanopoda norvegica</name>
    <dbReference type="NCBI Taxonomy" id="48144"/>
    <lineage>
        <taxon>Eukaryota</taxon>
        <taxon>Metazoa</taxon>
        <taxon>Ecdysozoa</taxon>
        <taxon>Arthropoda</taxon>
        <taxon>Crustacea</taxon>
        <taxon>Multicrustacea</taxon>
        <taxon>Malacostraca</taxon>
        <taxon>Eumalacostraca</taxon>
        <taxon>Eucarida</taxon>
        <taxon>Euphausiacea</taxon>
        <taxon>Euphausiidae</taxon>
        <taxon>Meganyctiphanes</taxon>
    </lineage>
</organism>
<keyword evidence="1" id="KW-0812">Transmembrane</keyword>
<dbReference type="Pfam" id="PF01757">
    <property type="entry name" value="Acyl_transf_3"/>
    <property type="match status" value="1"/>
</dbReference>
<dbReference type="GO" id="GO:0016747">
    <property type="term" value="F:acyltransferase activity, transferring groups other than amino-acyl groups"/>
    <property type="evidence" value="ECO:0007669"/>
    <property type="project" value="InterPro"/>
</dbReference>
<sequence length="210" mass="24014">RGGCMGQCWYTAVDTQLYLIAPLLIVPLHYFKDLGKAWLYIMTLTSLIIPGAITNRSLSDHERLYVNETYSTPWCRANSWIVGIWTGYIIFKTGNQLKLKKWQVVVGWTTAFATGWMVMLGMYNVNEHEATTTYIIYEACHRAAWAACLGWVAIACHNGYGGIVNGFLSHPVWQPVSRLTYGLYLISLEVQDDLVKYSRKNLFYFTTLNM</sequence>
<protein>
    <recommendedName>
        <fullName evidence="2">Acyltransferase 3 domain-containing protein</fullName>
    </recommendedName>
</protein>
<evidence type="ECO:0000256" key="1">
    <source>
        <dbReference type="SAM" id="Phobius"/>
    </source>
</evidence>
<evidence type="ECO:0000313" key="4">
    <source>
        <dbReference type="Proteomes" id="UP001497623"/>
    </source>
</evidence>
<feature type="domain" description="Acyltransferase 3" evidence="2">
    <location>
        <begin position="2"/>
        <end position="188"/>
    </location>
</feature>
<keyword evidence="4" id="KW-1185">Reference proteome</keyword>
<feature type="transmembrane region" description="Helical" evidence="1">
    <location>
        <begin position="102"/>
        <end position="123"/>
    </location>
</feature>
<feature type="non-terminal residue" evidence="3">
    <location>
        <position position="1"/>
    </location>
</feature>
<keyword evidence="1" id="KW-1133">Transmembrane helix</keyword>
<accession>A0AAV2Q6K1</accession>
<evidence type="ECO:0000313" key="3">
    <source>
        <dbReference type="EMBL" id="CAL4069825.1"/>
    </source>
</evidence>
<proteinExistence type="predicted"/>
<dbReference type="AlphaFoldDB" id="A0AAV2Q6K1"/>
<dbReference type="Proteomes" id="UP001497623">
    <property type="component" value="Unassembled WGS sequence"/>
</dbReference>
<dbReference type="EMBL" id="CAXKWB010003671">
    <property type="protein sequence ID" value="CAL4069825.1"/>
    <property type="molecule type" value="Genomic_DNA"/>
</dbReference>
<gene>
    <name evidence="3" type="ORF">MNOR_LOCUS8073</name>
</gene>